<evidence type="ECO:0000313" key="3">
    <source>
        <dbReference type="EMBL" id="RKP21613.1"/>
    </source>
</evidence>
<evidence type="ECO:0000313" key="5">
    <source>
        <dbReference type="Proteomes" id="UP000281549"/>
    </source>
</evidence>
<dbReference type="Proteomes" id="UP000030755">
    <property type="component" value="Unassembled WGS sequence"/>
</dbReference>
<dbReference type="GO" id="GO:0006886">
    <property type="term" value="P:intracellular protein transport"/>
    <property type="evidence" value="ECO:0007669"/>
    <property type="project" value="TreeGrafter"/>
</dbReference>
<evidence type="ECO:0000313" key="2">
    <source>
        <dbReference type="EMBL" id="EPZ33275.1"/>
    </source>
</evidence>
<reference evidence="3" key="3">
    <citation type="submission" date="2018-08" db="EMBL/GenBank/DDBJ databases">
        <title>Leveraging single-cell genomics to expand the Fungal Tree of Life.</title>
        <authorList>
            <consortium name="DOE Joint Genome Institute"/>
            <person name="Ahrendt S.R."/>
            <person name="Quandt C.A."/>
            <person name="Ciobanu D."/>
            <person name="Clum A."/>
            <person name="Salamov A."/>
            <person name="Andreopoulos B."/>
            <person name="Cheng J.-F."/>
            <person name="Woyke T."/>
            <person name="Pelin A."/>
            <person name="Henrissat B."/>
            <person name="Reynolds N."/>
            <person name="Benny G.L."/>
            <person name="Smith M.E."/>
            <person name="James T.Y."/>
            <person name="Grigoriev I.V."/>
        </authorList>
    </citation>
    <scope>NUCLEOTIDE SEQUENCE</scope>
    <source>
        <strain evidence="3">CSF55</strain>
    </source>
</reference>
<dbReference type="InterPro" id="IPR001012">
    <property type="entry name" value="UBX_dom"/>
</dbReference>
<feature type="domain" description="UBX" evidence="1">
    <location>
        <begin position="270"/>
        <end position="334"/>
    </location>
</feature>
<dbReference type="GO" id="GO:0012506">
    <property type="term" value="C:vesicle membrane"/>
    <property type="evidence" value="ECO:0007669"/>
    <property type="project" value="TreeGrafter"/>
</dbReference>
<reference evidence="5" key="2">
    <citation type="journal article" date="2018" name="Nat. Microbiol.">
        <title>Leveraging single-cell genomics to expand the fungal tree of life.</title>
        <authorList>
            <person name="Ahrendt S.R."/>
            <person name="Quandt C.A."/>
            <person name="Ciobanu D."/>
            <person name="Clum A."/>
            <person name="Salamov A."/>
            <person name="Andreopoulos B."/>
            <person name="Cheng J.F."/>
            <person name="Woyke T."/>
            <person name="Pelin A."/>
            <person name="Henrissat B."/>
            <person name="Reynolds N.K."/>
            <person name="Benny G.L."/>
            <person name="Smith M.E."/>
            <person name="James T.Y."/>
            <person name="Grigoriev I.V."/>
        </authorList>
    </citation>
    <scope>NUCLEOTIDE SEQUENCE [LARGE SCALE GENOMIC DNA]</scope>
    <source>
        <strain evidence="5">CSF55</strain>
    </source>
</reference>
<dbReference type="OrthoDB" id="440781at2759"/>
<protein>
    <recommendedName>
        <fullName evidence="1">UBX domain-containing protein</fullName>
    </recommendedName>
</protein>
<dbReference type="EMBL" id="ML004941">
    <property type="protein sequence ID" value="RKP21613.1"/>
    <property type="molecule type" value="Genomic_DNA"/>
</dbReference>
<organism evidence="2 4">
    <name type="scientific">Rozella allomycis (strain CSF55)</name>
    <dbReference type="NCBI Taxonomy" id="988480"/>
    <lineage>
        <taxon>Eukaryota</taxon>
        <taxon>Fungi</taxon>
        <taxon>Fungi incertae sedis</taxon>
        <taxon>Cryptomycota</taxon>
        <taxon>Cryptomycota incertae sedis</taxon>
        <taxon>Rozella</taxon>
    </lineage>
</organism>
<dbReference type="PANTHER" id="PTHR46467">
    <property type="entry name" value="TETHER CONTAINING UBX DOMAIN FOR GLUT4"/>
    <property type="match status" value="1"/>
</dbReference>
<dbReference type="STRING" id="988480.A0A075ASX6"/>
<name>A0A075ASX6_ROZAC</name>
<proteinExistence type="predicted"/>
<dbReference type="PANTHER" id="PTHR46467:SF1">
    <property type="entry name" value="TETHER CONTAINING UBX DOMAIN FOR GLUT4"/>
    <property type="match status" value="1"/>
</dbReference>
<dbReference type="EMBL" id="KE561068">
    <property type="protein sequence ID" value="EPZ33275.1"/>
    <property type="molecule type" value="Genomic_DNA"/>
</dbReference>
<sequence>MSLFISFNGFEAKFTARQTRQGKTNFDNTITMKSSGLTNAAHVDLVRYLDCVPNDTIELALQVVDEGRVNLKVRTVDSLWDILLIAEREYPNLNFTKRCKESIYMMPFDFIDLLMKIKLYCLGIKKGRILCRLMFKESENNVESYLPIMENYASDNNRIDIKNENVLPANSGPLDNPKNMISENNTGSQSAEVDILNNGEDKVLFDRRVQVFQPSEKGDLPDNFYELTPEEAKAQYLQMAKKRNELENAPLKTKSIREKEIEQRKLKYPKFPDEKIIQATFLSSETLSNIVDFIKCSSTEEDFELFVSPPKRILANKDATLFDMKLVPAALIYVSSRKNSTKLLQSILVQLKSSFLESVKDLPSKSNTETQFTSTSVKPSTKPKWLKLFK</sequence>
<dbReference type="Pfam" id="PF00789">
    <property type="entry name" value="UBX"/>
    <property type="match status" value="1"/>
</dbReference>
<dbReference type="PROSITE" id="PS50033">
    <property type="entry name" value="UBX"/>
    <property type="match status" value="1"/>
</dbReference>
<dbReference type="Proteomes" id="UP000281549">
    <property type="component" value="Unassembled WGS sequence"/>
</dbReference>
<dbReference type="SUPFAM" id="SSF54236">
    <property type="entry name" value="Ubiquitin-like"/>
    <property type="match status" value="1"/>
</dbReference>
<dbReference type="AlphaFoldDB" id="A0A075ASX6"/>
<accession>A0A075ASX6</accession>
<keyword evidence="4" id="KW-1185">Reference proteome</keyword>
<reference evidence="2 4" key="1">
    <citation type="journal article" date="2013" name="Curr. Biol.">
        <title>Shared signatures of parasitism and phylogenomics unite Cryptomycota and microsporidia.</title>
        <authorList>
            <person name="James T.Y."/>
            <person name="Pelin A."/>
            <person name="Bonen L."/>
            <person name="Ahrendt S."/>
            <person name="Sain D."/>
            <person name="Corradi N."/>
            <person name="Stajich J.E."/>
        </authorList>
    </citation>
    <scope>NUCLEOTIDE SEQUENCE [LARGE SCALE GENOMIC DNA]</scope>
    <source>
        <strain evidence="2 4">CSF55</strain>
        <strain evidence="2 4">CSF55</strain>
    </source>
</reference>
<dbReference type="GO" id="GO:0005737">
    <property type="term" value="C:cytoplasm"/>
    <property type="evidence" value="ECO:0007669"/>
    <property type="project" value="TreeGrafter"/>
</dbReference>
<dbReference type="Gene3D" id="3.10.20.90">
    <property type="entry name" value="Phosphatidylinositol 3-kinase Catalytic Subunit, Chain A, domain 1"/>
    <property type="match status" value="1"/>
</dbReference>
<gene>
    <name evidence="2" type="ORF">O9G_001626</name>
    <name evidence="3" type="ORF">ROZALSC1DRAFT_26984</name>
</gene>
<dbReference type="HOGENOM" id="CLU_708142_0_0_1"/>
<evidence type="ECO:0000313" key="4">
    <source>
        <dbReference type="Proteomes" id="UP000030755"/>
    </source>
</evidence>
<dbReference type="GO" id="GO:0005634">
    <property type="term" value="C:nucleus"/>
    <property type="evidence" value="ECO:0007669"/>
    <property type="project" value="TreeGrafter"/>
</dbReference>
<evidence type="ECO:0000259" key="1">
    <source>
        <dbReference type="PROSITE" id="PS50033"/>
    </source>
</evidence>
<dbReference type="InterPro" id="IPR029071">
    <property type="entry name" value="Ubiquitin-like_domsf"/>
</dbReference>